<dbReference type="EMBL" id="RBDX01000028">
    <property type="protein sequence ID" value="RKN05178.1"/>
    <property type="molecule type" value="Genomic_DNA"/>
</dbReference>
<evidence type="ECO:0000256" key="3">
    <source>
        <dbReference type="ARBA" id="ARBA00071493"/>
    </source>
</evidence>
<evidence type="ECO:0000256" key="1">
    <source>
        <dbReference type="ARBA" id="ARBA00006484"/>
    </source>
</evidence>
<dbReference type="PANTHER" id="PTHR24320:SF148">
    <property type="entry name" value="NAD(P)-BINDING ROSSMANN-FOLD SUPERFAMILY PROTEIN"/>
    <property type="match status" value="1"/>
</dbReference>
<evidence type="ECO:0000313" key="7">
    <source>
        <dbReference type="Proteomes" id="UP000275024"/>
    </source>
</evidence>
<keyword evidence="6" id="KW-1185">Reference proteome</keyword>
<comment type="similarity">
    <text evidence="1">Belongs to the short-chain dehydrogenases/reductases (SDR) family.</text>
</comment>
<dbReference type="GO" id="GO:0016491">
    <property type="term" value="F:oxidoreductase activity"/>
    <property type="evidence" value="ECO:0007669"/>
    <property type="project" value="UniProtKB-KW"/>
</dbReference>
<protein>
    <recommendedName>
        <fullName evidence="3">Probable oxidoreductase</fullName>
    </recommendedName>
</protein>
<dbReference type="RefSeq" id="WP_120699479.1">
    <property type="nucleotide sequence ID" value="NZ_RBDX01000028.1"/>
</dbReference>
<name>A0A3A9VW79_9ACTN</name>
<evidence type="ECO:0000313" key="4">
    <source>
        <dbReference type="EMBL" id="RKN05178.1"/>
    </source>
</evidence>
<organism evidence="4 7">
    <name type="scientific">Streptomyces radicis</name>
    <dbReference type="NCBI Taxonomy" id="1750517"/>
    <lineage>
        <taxon>Bacteria</taxon>
        <taxon>Bacillati</taxon>
        <taxon>Actinomycetota</taxon>
        <taxon>Actinomycetes</taxon>
        <taxon>Kitasatosporales</taxon>
        <taxon>Streptomycetaceae</taxon>
        <taxon>Streptomyces</taxon>
    </lineage>
</organism>
<evidence type="ECO:0000313" key="6">
    <source>
        <dbReference type="Proteomes" id="UP000268652"/>
    </source>
</evidence>
<gene>
    <name evidence="5" type="ORF">D7318_25085</name>
    <name evidence="4" type="ORF">D7319_25720</name>
</gene>
<dbReference type="Proteomes" id="UP000275024">
    <property type="component" value="Unassembled WGS sequence"/>
</dbReference>
<dbReference type="InterPro" id="IPR036291">
    <property type="entry name" value="NAD(P)-bd_dom_sf"/>
</dbReference>
<dbReference type="Gene3D" id="3.40.50.720">
    <property type="entry name" value="NAD(P)-binding Rossmann-like Domain"/>
    <property type="match status" value="1"/>
</dbReference>
<sequence length="322" mass="33869">MTQEPTLVTTPFDAESTAREVVADIDLTGRRAIVTGATSGIGVETARALAGAGAEVTLAVRDVGAGERVIEDIRATTGNDRLRALPLDLADQASVADFVAAWRESLHILINNAGVMMTPETRTPEGWETQFATNHLGHFALATGLHPALAAAGGGAGGGARVVAVTSVGHLRSGVHFDDIHFRDRPYDPEAAYGQSKTANVLFAVEAQRRWADDGITVNAGHPGAVLETRLTRHLDQEAVNAAMRSGNYHVKSPEQGAATAVLLGTWPPLEGVGGRYFEDCNEAPRHEDGVRAGVADHALDPGAAERLWQLSTAELAAASRV</sequence>
<dbReference type="EMBL" id="RBDY01000026">
    <property type="protein sequence ID" value="RKN16711.1"/>
    <property type="molecule type" value="Genomic_DNA"/>
</dbReference>
<dbReference type="CDD" id="cd05327">
    <property type="entry name" value="retinol-DH_like_SDR_c_like"/>
    <property type="match status" value="1"/>
</dbReference>
<keyword evidence="2" id="KW-0560">Oxidoreductase</keyword>
<dbReference type="Proteomes" id="UP000268652">
    <property type="component" value="Unassembled WGS sequence"/>
</dbReference>
<comment type="caution">
    <text evidence="4">The sequence shown here is derived from an EMBL/GenBank/DDBJ whole genome shotgun (WGS) entry which is preliminary data.</text>
</comment>
<reference evidence="6 7" key="1">
    <citation type="submission" date="2018-09" db="EMBL/GenBank/DDBJ databases">
        <title>Streptomyces sp. nov. DS1-2, an endophytic actinomycete isolated from roots of Dendrobium scabrilingue.</title>
        <authorList>
            <person name="Kuncharoen N."/>
            <person name="Kudo T."/>
            <person name="Ohkuma M."/>
            <person name="Yuki M."/>
            <person name="Tanasupawat S."/>
        </authorList>
    </citation>
    <scope>NUCLEOTIDE SEQUENCE [LARGE SCALE GENOMIC DNA]</scope>
    <source>
        <strain evidence="4 7">AZ1-7</strain>
        <strain evidence="5 6">DS1-2</strain>
    </source>
</reference>
<proteinExistence type="inferred from homology"/>
<dbReference type="SUPFAM" id="SSF51735">
    <property type="entry name" value="NAD(P)-binding Rossmann-fold domains"/>
    <property type="match status" value="1"/>
</dbReference>
<dbReference type="PRINTS" id="PR00081">
    <property type="entry name" value="GDHRDH"/>
</dbReference>
<dbReference type="PANTHER" id="PTHR24320">
    <property type="entry name" value="RETINOL DEHYDROGENASE"/>
    <property type="match status" value="1"/>
</dbReference>
<accession>A0A3A9VW79</accession>
<evidence type="ECO:0000313" key="5">
    <source>
        <dbReference type="EMBL" id="RKN16711.1"/>
    </source>
</evidence>
<dbReference type="InterPro" id="IPR002347">
    <property type="entry name" value="SDR_fam"/>
</dbReference>
<evidence type="ECO:0000256" key="2">
    <source>
        <dbReference type="ARBA" id="ARBA00023002"/>
    </source>
</evidence>
<dbReference type="Pfam" id="PF00106">
    <property type="entry name" value="adh_short"/>
    <property type="match status" value="1"/>
</dbReference>
<dbReference type="OrthoDB" id="4577644at2"/>
<dbReference type="FunFam" id="3.40.50.720:FF:000594">
    <property type="entry name" value="Short-chain oxidoreductase"/>
    <property type="match status" value="1"/>
</dbReference>
<dbReference type="AlphaFoldDB" id="A0A3A9VW79"/>